<feature type="region of interest" description="Disordered" evidence="1">
    <location>
        <begin position="15"/>
        <end position="99"/>
    </location>
</feature>
<protein>
    <submittedName>
        <fullName evidence="3">Transmembrane protein</fullName>
    </submittedName>
</protein>
<comment type="caution">
    <text evidence="3">The sequence shown here is derived from an EMBL/GenBank/DDBJ whole genome shotgun (WGS) entry which is preliminary data.</text>
</comment>
<evidence type="ECO:0000313" key="3">
    <source>
        <dbReference type="EMBL" id="GFN73761.1"/>
    </source>
</evidence>
<reference evidence="3 4" key="1">
    <citation type="journal article" date="2021" name="Elife">
        <title>Chloroplast acquisition without the gene transfer in kleptoplastic sea slugs, Plakobranchus ocellatus.</title>
        <authorList>
            <person name="Maeda T."/>
            <person name="Takahashi S."/>
            <person name="Yoshida T."/>
            <person name="Shimamura S."/>
            <person name="Takaki Y."/>
            <person name="Nagai Y."/>
            <person name="Toyoda A."/>
            <person name="Suzuki Y."/>
            <person name="Arimoto A."/>
            <person name="Ishii H."/>
            <person name="Satoh N."/>
            <person name="Nishiyama T."/>
            <person name="Hasebe M."/>
            <person name="Maruyama T."/>
            <person name="Minagawa J."/>
            <person name="Obokata J."/>
            <person name="Shigenobu S."/>
        </authorList>
    </citation>
    <scope>NUCLEOTIDE SEQUENCE [LARGE SCALE GENOMIC DNA]</scope>
</reference>
<feature type="compositionally biased region" description="Basic and acidic residues" evidence="1">
    <location>
        <begin position="20"/>
        <end position="32"/>
    </location>
</feature>
<proteinExistence type="predicted"/>
<name>A0AAV3XV84_9GAST</name>
<sequence length="134" mass="14348">MTISVNWTSTLKNMANVNNEDGRRSSRGEKSHLLASANQPGSSGSRTSQTSYSGFSHSHSNGGFASQHHAISTNSPTSDGTVGNGSTNQGYEELFKDSVPCPSCRGLGRVPKELENQLVALIPMKDGRLKPRRT</sequence>
<keyword evidence="3" id="KW-0812">Transmembrane</keyword>
<keyword evidence="4" id="KW-1185">Reference proteome</keyword>
<dbReference type="Proteomes" id="UP000735302">
    <property type="component" value="Unassembled WGS sequence"/>
</dbReference>
<dbReference type="InterPro" id="IPR048511">
    <property type="entry name" value="TMEM106_N"/>
</dbReference>
<dbReference type="PANTHER" id="PTHR28556:SF4">
    <property type="entry name" value="TRANSMEMBRANE PROTEIN 106A"/>
    <property type="match status" value="1"/>
</dbReference>
<dbReference type="AlphaFoldDB" id="A0AAV3XV84"/>
<feature type="compositionally biased region" description="Low complexity" evidence="1">
    <location>
        <begin position="41"/>
        <end position="66"/>
    </location>
</feature>
<feature type="compositionally biased region" description="Polar residues" evidence="1">
    <location>
        <begin position="69"/>
        <end position="90"/>
    </location>
</feature>
<evidence type="ECO:0000313" key="4">
    <source>
        <dbReference type="Proteomes" id="UP000735302"/>
    </source>
</evidence>
<evidence type="ECO:0000259" key="2">
    <source>
        <dbReference type="Pfam" id="PF21002"/>
    </source>
</evidence>
<accession>A0AAV3XV84</accession>
<evidence type="ECO:0000256" key="1">
    <source>
        <dbReference type="SAM" id="MobiDB-lite"/>
    </source>
</evidence>
<dbReference type="PANTHER" id="PTHR28556">
    <property type="entry name" value="TRANSMEMBRANE PROTEIN 106B"/>
    <property type="match status" value="1"/>
</dbReference>
<keyword evidence="3" id="KW-0472">Membrane</keyword>
<feature type="domain" description="Transmembrane protein 106 N-terminal" evidence="2">
    <location>
        <begin position="92"/>
        <end position="134"/>
    </location>
</feature>
<dbReference type="EMBL" id="BLXT01000029">
    <property type="protein sequence ID" value="GFN73761.1"/>
    <property type="molecule type" value="Genomic_DNA"/>
</dbReference>
<gene>
    <name evidence="3" type="ORF">PoB_000026700</name>
</gene>
<dbReference type="Pfam" id="PF21002">
    <property type="entry name" value="TMEM106_N"/>
    <property type="match status" value="1"/>
</dbReference>
<dbReference type="InterPro" id="IPR009790">
    <property type="entry name" value="TMEM106"/>
</dbReference>
<organism evidence="3 4">
    <name type="scientific">Plakobranchus ocellatus</name>
    <dbReference type="NCBI Taxonomy" id="259542"/>
    <lineage>
        <taxon>Eukaryota</taxon>
        <taxon>Metazoa</taxon>
        <taxon>Spiralia</taxon>
        <taxon>Lophotrochozoa</taxon>
        <taxon>Mollusca</taxon>
        <taxon>Gastropoda</taxon>
        <taxon>Heterobranchia</taxon>
        <taxon>Euthyneura</taxon>
        <taxon>Panpulmonata</taxon>
        <taxon>Sacoglossa</taxon>
        <taxon>Placobranchoidea</taxon>
        <taxon>Plakobranchidae</taxon>
        <taxon>Plakobranchus</taxon>
    </lineage>
</organism>